<dbReference type="Pfam" id="PF11697">
    <property type="entry name" value="DUF3293"/>
    <property type="match status" value="1"/>
</dbReference>
<keyword evidence="2" id="KW-1185">Reference proteome</keyword>
<evidence type="ECO:0000313" key="2">
    <source>
        <dbReference type="Proteomes" id="UP001595462"/>
    </source>
</evidence>
<proteinExistence type="predicted"/>
<comment type="caution">
    <text evidence="1">The sequence shown here is derived from an EMBL/GenBank/DDBJ whole genome shotgun (WGS) entry which is preliminary data.</text>
</comment>
<dbReference type="InterPro" id="IPR021710">
    <property type="entry name" value="DUF3293"/>
</dbReference>
<protein>
    <submittedName>
        <fullName evidence="1">DUF3293 domain-containing protein</fullName>
    </submittedName>
</protein>
<accession>A0ABV7EU58</accession>
<sequence length="138" mass="15143">MTDDIQTLFASACYRVTLPSGFADLRIDAPCPDTLACWLARHAGSTPAWLITAHNPRAQLLDASVNRARATVLEHYATTRHLVALECVNQDPADAWPDEPGLLIAGLEEGMARALGRRFAQLAIVEVRIAQSVRLLWL</sequence>
<evidence type="ECO:0000313" key="1">
    <source>
        <dbReference type="EMBL" id="MFC3105509.1"/>
    </source>
</evidence>
<reference evidence="2" key="1">
    <citation type="journal article" date="2019" name="Int. J. Syst. Evol. Microbiol.">
        <title>The Global Catalogue of Microorganisms (GCM) 10K type strain sequencing project: providing services to taxonomists for standard genome sequencing and annotation.</title>
        <authorList>
            <consortium name="The Broad Institute Genomics Platform"/>
            <consortium name="The Broad Institute Genome Sequencing Center for Infectious Disease"/>
            <person name="Wu L."/>
            <person name="Ma J."/>
        </authorList>
    </citation>
    <scope>NUCLEOTIDE SEQUENCE [LARGE SCALE GENOMIC DNA]</scope>
    <source>
        <strain evidence="2">KCTC 52640</strain>
    </source>
</reference>
<gene>
    <name evidence="1" type="ORF">ACFOSU_16685</name>
</gene>
<dbReference type="Proteomes" id="UP001595462">
    <property type="component" value="Unassembled WGS sequence"/>
</dbReference>
<dbReference type="EMBL" id="JBHRSS010000008">
    <property type="protein sequence ID" value="MFC3105509.1"/>
    <property type="molecule type" value="Genomic_DNA"/>
</dbReference>
<organism evidence="1 2">
    <name type="scientific">Salinisphaera aquimarina</name>
    <dbReference type="NCBI Taxonomy" id="2094031"/>
    <lineage>
        <taxon>Bacteria</taxon>
        <taxon>Pseudomonadati</taxon>
        <taxon>Pseudomonadota</taxon>
        <taxon>Gammaproteobacteria</taxon>
        <taxon>Salinisphaerales</taxon>
        <taxon>Salinisphaeraceae</taxon>
        <taxon>Salinisphaera</taxon>
    </lineage>
</organism>
<dbReference type="RefSeq" id="WP_380691050.1">
    <property type="nucleotide sequence ID" value="NZ_JBHRSS010000008.1"/>
</dbReference>
<name>A0ABV7EU58_9GAMM</name>